<dbReference type="EMBL" id="AP017424">
    <property type="protein sequence ID" value="BAU86658.1"/>
    <property type="molecule type" value="Genomic_DNA"/>
</dbReference>
<protein>
    <recommendedName>
        <fullName evidence="3">Carrier domain-containing protein</fullName>
    </recommendedName>
</protein>
<dbReference type="InterPro" id="IPR036736">
    <property type="entry name" value="ACP-like_sf"/>
</dbReference>
<keyword evidence="5" id="KW-1185">Reference proteome</keyword>
<sequence length="116" mass="12433">MTDSSTVIDSGSVEELVSRLVLLVAPQKNEDSRPEQRLISELGYHSLALAELAFTLEDLFGLDPLPPEKAMSLESVGDVTGLIAAELEGGAGHLPNDDDIQLIFARYGVEWAPQAA</sequence>
<dbReference type="PROSITE" id="PS00012">
    <property type="entry name" value="PHOSPHOPANTETHEINE"/>
    <property type="match status" value="1"/>
</dbReference>
<dbReference type="InterPro" id="IPR009081">
    <property type="entry name" value="PP-bd_ACP"/>
</dbReference>
<evidence type="ECO:0000259" key="3">
    <source>
        <dbReference type="PROSITE" id="PS50075"/>
    </source>
</evidence>
<dbReference type="Proteomes" id="UP000217676">
    <property type="component" value="Chromosome"/>
</dbReference>
<dbReference type="AlphaFoldDB" id="A0A169P6Z4"/>
<proteinExistence type="predicted"/>
<gene>
    <name evidence="4" type="ORF">SLA_5789</name>
</gene>
<evidence type="ECO:0000313" key="4">
    <source>
        <dbReference type="EMBL" id="BAU86658.1"/>
    </source>
</evidence>
<dbReference type="SUPFAM" id="SSF47336">
    <property type="entry name" value="ACP-like"/>
    <property type="match status" value="1"/>
</dbReference>
<dbReference type="KEGG" id="slau:SLA_5789"/>
<feature type="domain" description="Carrier" evidence="3">
    <location>
        <begin position="11"/>
        <end position="87"/>
    </location>
</feature>
<dbReference type="Pfam" id="PF00550">
    <property type="entry name" value="PP-binding"/>
    <property type="match status" value="1"/>
</dbReference>
<dbReference type="InterPro" id="IPR006162">
    <property type="entry name" value="Ppantetheine_attach_site"/>
</dbReference>
<evidence type="ECO:0000313" key="5">
    <source>
        <dbReference type="Proteomes" id="UP000217676"/>
    </source>
</evidence>
<dbReference type="RefSeq" id="WP_359872311.1">
    <property type="nucleotide sequence ID" value="NZ_JBEYHT010000002.1"/>
</dbReference>
<dbReference type="Gene3D" id="1.10.1200.10">
    <property type="entry name" value="ACP-like"/>
    <property type="match status" value="1"/>
</dbReference>
<reference evidence="4 5" key="1">
    <citation type="journal article" date="2016" name="Genome Announc.">
        <title>Complete Genome Sequence of Thiostrepton-Producing Streptomyces laurentii ATCC 31255.</title>
        <authorList>
            <person name="Doi K."/>
            <person name="Fujino Y."/>
            <person name="Nagayoshi Y."/>
            <person name="Ohshima T."/>
            <person name="Ogata S."/>
        </authorList>
    </citation>
    <scope>NUCLEOTIDE SEQUENCE [LARGE SCALE GENOMIC DNA]</scope>
    <source>
        <strain evidence="4 5">ATCC 31255</strain>
    </source>
</reference>
<keyword evidence="2" id="KW-0597">Phosphoprotein</keyword>
<keyword evidence="1" id="KW-0596">Phosphopantetheine</keyword>
<accession>A0A169P6Z4</accession>
<dbReference type="PROSITE" id="PS50075">
    <property type="entry name" value="CARRIER"/>
    <property type="match status" value="1"/>
</dbReference>
<name>A0A169P6Z4_STRLU</name>
<evidence type="ECO:0000256" key="2">
    <source>
        <dbReference type="ARBA" id="ARBA00022553"/>
    </source>
</evidence>
<evidence type="ECO:0000256" key="1">
    <source>
        <dbReference type="ARBA" id="ARBA00022450"/>
    </source>
</evidence>
<organism evidence="4 5">
    <name type="scientific">Streptomyces laurentii</name>
    <dbReference type="NCBI Taxonomy" id="39478"/>
    <lineage>
        <taxon>Bacteria</taxon>
        <taxon>Bacillati</taxon>
        <taxon>Actinomycetota</taxon>
        <taxon>Actinomycetes</taxon>
        <taxon>Kitasatosporales</taxon>
        <taxon>Streptomycetaceae</taxon>
        <taxon>Streptomyces</taxon>
    </lineage>
</organism>